<name>A0A401U710_9BACT</name>
<dbReference type="InterPro" id="IPR037066">
    <property type="entry name" value="Plug_dom_sf"/>
</dbReference>
<comment type="caution">
    <text evidence="3">The sequence shown here is derived from an EMBL/GenBank/DDBJ whole genome shotgun (WGS) entry which is preliminary data.</text>
</comment>
<dbReference type="SUPFAM" id="SSF56935">
    <property type="entry name" value="Porins"/>
    <property type="match status" value="1"/>
</dbReference>
<dbReference type="OrthoDB" id="1075473at2"/>
<dbReference type="SUPFAM" id="SSF49464">
    <property type="entry name" value="Carboxypeptidase regulatory domain-like"/>
    <property type="match status" value="1"/>
</dbReference>
<feature type="chain" id="PRO_5019324796" description="TonB-dependent receptor plug domain-containing protein" evidence="1">
    <location>
        <begin position="20"/>
        <end position="703"/>
    </location>
</feature>
<gene>
    <name evidence="3" type="ORF">SanaruYs_08700</name>
</gene>
<dbReference type="Pfam" id="PF07715">
    <property type="entry name" value="Plug"/>
    <property type="match status" value="1"/>
</dbReference>
<accession>A0A401U710</accession>
<proteinExistence type="predicted"/>
<feature type="signal peptide" evidence="1">
    <location>
        <begin position="1"/>
        <end position="19"/>
    </location>
</feature>
<organism evidence="3 4">
    <name type="scientific">Chryseotalea sanaruensis</name>
    <dbReference type="NCBI Taxonomy" id="2482724"/>
    <lineage>
        <taxon>Bacteria</taxon>
        <taxon>Pseudomonadati</taxon>
        <taxon>Bacteroidota</taxon>
        <taxon>Cytophagia</taxon>
        <taxon>Cytophagales</taxon>
        <taxon>Chryseotaleaceae</taxon>
        <taxon>Chryseotalea</taxon>
    </lineage>
</organism>
<dbReference type="AlphaFoldDB" id="A0A401U710"/>
<dbReference type="Gene3D" id="2.60.40.1120">
    <property type="entry name" value="Carboxypeptidase-like, regulatory domain"/>
    <property type="match status" value="1"/>
</dbReference>
<reference evidence="3 4" key="1">
    <citation type="submission" date="2018-11" db="EMBL/GenBank/DDBJ databases">
        <title>Chryseotalea sanarue gen. nov., sp., nov., a member of the family Cytophagaceae, isolated from a brackish lake in Hamamatsu Japan.</title>
        <authorList>
            <person name="Maejima Y."/>
            <person name="Iino T."/>
            <person name="Muraguchi Y."/>
            <person name="Fukuda K."/>
            <person name="Ohkuma M."/>
            <person name="Moriuchi R."/>
            <person name="Dohra H."/>
            <person name="Kimbara K."/>
            <person name="Shintani M."/>
        </authorList>
    </citation>
    <scope>NUCLEOTIDE SEQUENCE [LARGE SCALE GENOMIC DNA]</scope>
    <source>
        <strain evidence="3 4">Ys</strain>
    </source>
</reference>
<dbReference type="EMBL" id="BHXQ01000001">
    <property type="protein sequence ID" value="GCC50652.1"/>
    <property type="molecule type" value="Genomic_DNA"/>
</dbReference>
<feature type="domain" description="TonB-dependent receptor plug" evidence="2">
    <location>
        <begin position="145"/>
        <end position="216"/>
    </location>
</feature>
<evidence type="ECO:0000313" key="4">
    <source>
        <dbReference type="Proteomes" id="UP000288227"/>
    </source>
</evidence>
<keyword evidence="1" id="KW-0732">Signal</keyword>
<dbReference type="InterPro" id="IPR012910">
    <property type="entry name" value="Plug_dom"/>
</dbReference>
<dbReference type="Pfam" id="PF13715">
    <property type="entry name" value="CarbopepD_reg_2"/>
    <property type="match status" value="1"/>
</dbReference>
<evidence type="ECO:0000259" key="2">
    <source>
        <dbReference type="Pfam" id="PF07715"/>
    </source>
</evidence>
<dbReference type="RefSeq" id="WP_127121266.1">
    <property type="nucleotide sequence ID" value="NZ_BHXQ01000001.1"/>
</dbReference>
<keyword evidence="4" id="KW-1185">Reference proteome</keyword>
<evidence type="ECO:0000313" key="3">
    <source>
        <dbReference type="EMBL" id="GCC50652.1"/>
    </source>
</evidence>
<sequence length="703" mass="79147">MRILLLLLLIQFSSQILYAQCSNVTGSVLDTETEAVLPGATVYHLSDYQKGTTTDINGVFSLVANVNNQIKISFIGYETQTIIVDSTCTALVRLAPLATNLSEMTIRAERLVAEGFTITKLSKLNIYTNPGAKADPLLAVNTLPAATTLDESANISLRGADPSETGIFLNNVPINDAVRYAQLNGIGTFSIFNTAIINQMLVYPGNPPLEYGNTTSGLIALSTDEQVPKQNTNSITLSLANIGFLSSRKLTEKSALTTFTNIQPSAGIKFINPTSLERLKRFNTIDLGLHYLNRLSERTLLKVFSYSNAESFSYETRQATFNGNFDQEKWRTLLIANLRHRLKYGELSFNNGVNASSSKFQLSIIDTKLKLQDYYSSLTYQYAWKLLEVKTGITYDYRSTNFSGAVPLYGFAMGEEHPTFSLSSSQTAQTPEAFVYANYHVSEKWQVGAGLRKNAFAKKQNDYLSSQINVSYQPAAYWNIILSAGNYNKITISQEDYSQLLHFESKQYSVDISRKSSRFENSLSLYYKAGSRNELQTLVKGIEFYSRYQLPQKIRIDLAFTSLDASQKAIQSNRLSSRYDINYIIRNTVEYKFFSTWTIAAVLMRRQGSFYDPVSQTNYRADLNAYEPGYGNTQRLPDYYQMDMSLTKLLLLGKKGTAVIFLSTGNVPDFQNVRSYTYNFDYTEKSQELFSLRTFYAGLILNF</sequence>
<evidence type="ECO:0000256" key="1">
    <source>
        <dbReference type="SAM" id="SignalP"/>
    </source>
</evidence>
<protein>
    <recommendedName>
        <fullName evidence="2">TonB-dependent receptor plug domain-containing protein</fullName>
    </recommendedName>
</protein>
<dbReference type="Proteomes" id="UP000288227">
    <property type="component" value="Unassembled WGS sequence"/>
</dbReference>
<dbReference type="InterPro" id="IPR008969">
    <property type="entry name" value="CarboxyPept-like_regulatory"/>
</dbReference>
<dbReference type="Gene3D" id="2.170.130.10">
    <property type="entry name" value="TonB-dependent receptor, plug domain"/>
    <property type="match status" value="1"/>
</dbReference>